<proteinExistence type="predicted"/>
<keyword evidence="2" id="KW-0472">Membrane</keyword>
<keyword evidence="2" id="KW-0812">Transmembrane</keyword>
<comment type="caution">
    <text evidence="3">The sequence shown here is derived from an EMBL/GenBank/DDBJ whole genome shotgun (WGS) entry which is preliminary data.</text>
</comment>
<dbReference type="InterPro" id="IPR007313">
    <property type="entry name" value="FxsA"/>
</dbReference>
<feature type="region of interest" description="Disordered" evidence="1">
    <location>
        <begin position="154"/>
        <end position="184"/>
    </location>
</feature>
<dbReference type="PANTHER" id="PTHR35335:SF1">
    <property type="entry name" value="UPF0716 PROTEIN FXSA"/>
    <property type="match status" value="1"/>
</dbReference>
<evidence type="ECO:0000313" key="4">
    <source>
        <dbReference type="Proteomes" id="UP000248889"/>
    </source>
</evidence>
<dbReference type="NCBIfam" id="NF008528">
    <property type="entry name" value="PRK11463.1-2"/>
    <property type="match status" value="1"/>
</dbReference>
<dbReference type="AlphaFoldDB" id="A0A2X0IAY1"/>
<protein>
    <submittedName>
        <fullName evidence="3">FxsA family protein</fullName>
    </submittedName>
</protein>
<evidence type="ECO:0000256" key="1">
    <source>
        <dbReference type="SAM" id="MobiDB-lite"/>
    </source>
</evidence>
<sequence>MTRPRKGPAAVRASRLKRFLPLLVAAYAVAELVLLVAVAEWIGWLLTLLLLLAGVVAGASVIKRAGLKAFAAARKGDTLPAGEARTAVTVAGGILLMVPGFISDLLGLLCLVPPVAKRLQRAPMALLRRGPLGDAVRLQEQVRIHRPDGKVVQGEVIHEDGAPASGPYDYSRRDDDGPYGELRR</sequence>
<dbReference type="PANTHER" id="PTHR35335">
    <property type="entry name" value="UPF0716 PROTEIN FXSA"/>
    <property type="match status" value="1"/>
</dbReference>
<dbReference type="GO" id="GO:0016020">
    <property type="term" value="C:membrane"/>
    <property type="evidence" value="ECO:0007669"/>
    <property type="project" value="InterPro"/>
</dbReference>
<gene>
    <name evidence="3" type="ORF">DN069_29280</name>
</gene>
<accession>A0A2X0IAY1</accession>
<evidence type="ECO:0000313" key="3">
    <source>
        <dbReference type="EMBL" id="RAG82094.1"/>
    </source>
</evidence>
<dbReference type="Proteomes" id="UP000248889">
    <property type="component" value="Unassembled WGS sequence"/>
</dbReference>
<feature type="transmembrane region" description="Helical" evidence="2">
    <location>
        <begin position="44"/>
        <end position="62"/>
    </location>
</feature>
<organism evidence="3 4">
    <name type="scientific">Streptacidiphilus pinicola</name>
    <dbReference type="NCBI Taxonomy" id="2219663"/>
    <lineage>
        <taxon>Bacteria</taxon>
        <taxon>Bacillati</taxon>
        <taxon>Actinomycetota</taxon>
        <taxon>Actinomycetes</taxon>
        <taxon>Kitasatosporales</taxon>
        <taxon>Streptomycetaceae</taxon>
        <taxon>Streptacidiphilus</taxon>
    </lineage>
</organism>
<keyword evidence="2" id="KW-1133">Transmembrane helix</keyword>
<name>A0A2X0IAY1_9ACTN</name>
<keyword evidence="4" id="KW-1185">Reference proteome</keyword>
<dbReference type="RefSeq" id="WP_111506045.1">
    <property type="nucleotide sequence ID" value="NZ_QKYN01000124.1"/>
</dbReference>
<feature type="compositionally biased region" description="Basic and acidic residues" evidence="1">
    <location>
        <begin position="170"/>
        <end position="184"/>
    </location>
</feature>
<dbReference type="Pfam" id="PF04186">
    <property type="entry name" value="FxsA"/>
    <property type="match status" value="1"/>
</dbReference>
<reference evidence="3 4" key="1">
    <citation type="submission" date="2018-06" db="EMBL/GenBank/DDBJ databases">
        <title>Streptacidiphilus pinicola sp. nov., isolated from pine grove soil.</title>
        <authorList>
            <person name="Roh S.G."/>
            <person name="Park S."/>
            <person name="Kim M.-K."/>
            <person name="Yun B.-R."/>
            <person name="Park J."/>
            <person name="Kim M.J."/>
            <person name="Kim Y.S."/>
            <person name="Kim S.B."/>
        </authorList>
    </citation>
    <scope>NUCLEOTIDE SEQUENCE [LARGE SCALE GENOMIC DNA]</scope>
    <source>
        <strain evidence="3 4">MMS16-CNU450</strain>
    </source>
</reference>
<evidence type="ECO:0000256" key="2">
    <source>
        <dbReference type="SAM" id="Phobius"/>
    </source>
</evidence>
<dbReference type="OrthoDB" id="5192742at2"/>
<feature type="transmembrane region" description="Helical" evidence="2">
    <location>
        <begin position="20"/>
        <end position="38"/>
    </location>
</feature>
<dbReference type="EMBL" id="QKYN01000124">
    <property type="protein sequence ID" value="RAG82094.1"/>
    <property type="molecule type" value="Genomic_DNA"/>
</dbReference>